<protein>
    <submittedName>
        <fullName evidence="2">XRE family transcriptional regulator</fullName>
    </submittedName>
</protein>
<evidence type="ECO:0000313" key="2">
    <source>
        <dbReference type="EMBL" id="QBP09533.1"/>
    </source>
</evidence>
<dbReference type="Pfam" id="PF13560">
    <property type="entry name" value="HTH_31"/>
    <property type="match status" value="1"/>
</dbReference>
<dbReference type="InterPro" id="IPR010982">
    <property type="entry name" value="Lambda_DNA-bd_dom_sf"/>
</dbReference>
<dbReference type="RefSeq" id="WP_024570859.1">
    <property type="nucleotide sequence ID" value="NZ_CP037900.1"/>
</dbReference>
<dbReference type="AlphaFoldDB" id="A0A482IPN5"/>
<gene>
    <name evidence="2" type="ORF">DDF84_007050</name>
</gene>
<name>A0A482IPN5_9BURK</name>
<dbReference type="SUPFAM" id="SSF47413">
    <property type="entry name" value="lambda repressor-like DNA-binding domains"/>
    <property type="match status" value="1"/>
</dbReference>
<dbReference type="SMART" id="SM00530">
    <property type="entry name" value="HTH_XRE"/>
    <property type="match status" value="1"/>
</dbReference>
<dbReference type="Proteomes" id="UP000253772">
    <property type="component" value="Chromosome c1"/>
</dbReference>
<dbReference type="Gene3D" id="1.10.260.40">
    <property type="entry name" value="lambda repressor-like DNA-binding domains"/>
    <property type="match status" value="1"/>
</dbReference>
<dbReference type="GO" id="GO:0003677">
    <property type="term" value="F:DNA binding"/>
    <property type="evidence" value="ECO:0007669"/>
    <property type="project" value="InterPro"/>
</dbReference>
<evidence type="ECO:0000259" key="1">
    <source>
        <dbReference type="SMART" id="SM00530"/>
    </source>
</evidence>
<dbReference type="InterPro" id="IPR001387">
    <property type="entry name" value="Cro/C1-type_HTH"/>
</dbReference>
<dbReference type="OrthoDB" id="5346389at2"/>
<proteinExistence type="predicted"/>
<sequence length="303" mass="33733">MNARQEPGVLLDVDGYEEIEGTGREVELGTFLRARRESLDPARLGLSRMGRRRTPGLRREEVAAMADIGITWYTKLEQGRPIRVSPKVLNAVAAALQCSPSETEHLFTLAGMQRPAPLAGTSVCETVSATTQRVLDQLDPIPALVQNARFDIVAHNEAYCRLLGVDLPGLPVEDRNCIYLALTHPAWRAIVVDWHGMVANMVALYRAAMAEHVHDPVWDAQLERYMAASALFRDLWQRYQVRGIQNHVKQFTHPETGAFNLTQTNWWTAPRNGARLLVYVPADASAEEALHKLRPVTGQSAGI</sequence>
<evidence type="ECO:0000313" key="3">
    <source>
        <dbReference type="Proteomes" id="UP000253772"/>
    </source>
</evidence>
<accession>A0A482IPN5</accession>
<feature type="domain" description="HTH cro/C1-type" evidence="1">
    <location>
        <begin position="31"/>
        <end position="103"/>
    </location>
</feature>
<dbReference type="InterPro" id="IPR041413">
    <property type="entry name" value="MLTR_LBD"/>
</dbReference>
<dbReference type="Gene3D" id="3.30.450.180">
    <property type="match status" value="1"/>
</dbReference>
<dbReference type="PANTHER" id="PTHR35010:SF2">
    <property type="entry name" value="BLL4672 PROTEIN"/>
    <property type="match status" value="1"/>
</dbReference>
<reference evidence="2 3" key="1">
    <citation type="submission" date="2019-03" db="EMBL/GenBank/DDBJ databases">
        <title>Comparative insights into the high quality Complete genome sequence of highly metal resistant Cupriavidus metallidurans strain BS1 isolated from a gold-copper mine.</title>
        <authorList>
            <person name="Mazhar H.S."/>
            <person name="Rensing C."/>
        </authorList>
    </citation>
    <scope>NUCLEOTIDE SEQUENCE [LARGE SCALE GENOMIC DNA]</scope>
    <source>
        <strain evidence="2 3">BS1</strain>
    </source>
</reference>
<organism evidence="2 3">
    <name type="scientific">Cupriavidus metallidurans</name>
    <dbReference type="NCBI Taxonomy" id="119219"/>
    <lineage>
        <taxon>Bacteria</taxon>
        <taxon>Pseudomonadati</taxon>
        <taxon>Pseudomonadota</taxon>
        <taxon>Betaproteobacteria</taxon>
        <taxon>Burkholderiales</taxon>
        <taxon>Burkholderiaceae</taxon>
        <taxon>Cupriavidus</taxon>
    </lineage>
</organism>
<dbReference type="CDD" id="cd00093">
    <property type="entry name" value="HTH_XRE"/>
    <property type="match status" value="1"/>
</dbReference>
<dbReference type="PANTHER" id="PTHR35010">
    <property type="entry name" value="BLL4672 PROTEIN-RELATED"/>
    <property type="match status" value="1"/>
</dbReference>
<dbReference type="EMBL" id="CP037900">
    <property type="protein sequence ID" value="QBP09533.1"/>
    <property type="molecule type" value="Genomic_DNA"/>
</dbReference>
<dbReference type="Pfam" id="PF17765">
    <property type="entry name" value="MLTR_LBD"/>
    <property type="match status" value="1"/>
</dbReference>